<name>A0A9J6D1B9_RHIMP</name>
<reference evidence="1" key="1">
    <citation type="journal article" date="2020" name="Cell">
        <title>Large-Scale Comparative Analyses of Tick Genomes Elucidate Their Genetic Diversity and Vector Capacities.</title>
        <authorList>
            <consortium name="Tick Genome and Microbiome Consortium (TIGMIC)"/>
            <person name="Jia N."/>
            <person name="Wang J."/>
            <person name="Shi W."/>
            <person name="Du L."/>
            <person name="Sun Y."/>
            <person name="Zhan W."/>
            <person name="Jiang J.F."/>
            <person name="Wang Q."/>
            <person name="Zhang B."/>
            <person name="Ji P."/>
            <person name="Bell-Sakyi L."/>
            <person name="Cui X.M."/>
            <person name="Yuan T.T."/>
            <person name="Jiang B.G."/>
            <person name="Yang W.F."/>
            <person name="Lam T.T."/>
            <person name="Chang Q.C."/>
            <person name="Ding S.J."/>
            <person name="Wang X.J."/>
            <person name="Zhu J.G."/>
            <person name="Ruan X.D."/>
            <person name="Zhao L."/>
            <person name="Wei J.T."/>
            <person name="Ye R.Z."/>
            <person name="Que T.C."/>
            <person name="Du C.H."/>
            <person name="Zhou Y.H."/>
            <person name="Cheng J.X."/>
            <person name="Dai P.F."/>
            <person name="Guo W.B."/>
            <person name="Han X.H."/>
            <person name="Huang E.J."/>
            <person name="Li L.F."/>
            <person name="Wei W."/>
            <person name="Gao Y.C."/>
            <person name="Liu J.Z."/>
            <person name="Shao H.Z."/>
            <person name="Wang X."/>
            <person name="Wang C.C."/>
            <person name="Yang T.C."/>
            <person name="Huo Q.B."/>
            <person name="Li W."/>
            <person name="Chen H.Y."/>
            <person name="Chen S.E."/>
            <person name="Zhou L.G."/>
            <person name="Ni X.B."/>
            <person name="Tian J.H."/>
            <person name="Sheng Y."/>
            <person name="Liu T."/>
            <person name="Pan Y.S."/>
            <person name="Xia L.Y."/>
            <person name="Li J."/>
            <person name="Zhao F."/>
            <person name="Cao W.C."/>
        </authorList>
    </citation>
    <scope>NUCLEOTIDE SEQUENCE</scope>
    <source>
        <strain evidence="1">Rmic-2018</strain>
    </source>
</reference>
<dbReference type="AlphaFoldDB" id="A0A9J6D1B9"/>
<protein>
    <submittedName>
        <fullName evidence="1">Uncharacterized protein</fullName>
    </submittedName>
</protein>
<sequence length="180" mass="19090">MEQARFAITVAKLPPALRSVVPPPGPKSCDRLRGLIRTSPIPQLGVPRHLLPAALNLSFEPQAATISLPEQGNSSCLIPSAVGATSTSSQVTTQPLYDMVSDDSPKTTLSTSSATDECRLTCSASPAIHAARTTTSQAKSNATGFRRNGIKQFTDSHAVIAKCRFQRGSEDEAVRVTCLE</sequence>
<gene>
    <name evidence="1" type="ORF">HPB51_026931</name>
</gene>
<evidence type="ECO:0000313" key="1">
    <source>
        <dbReference type="EMBL" id="KAH7977218.1"/>
    </source>
</evidence>
<dbReference type="EMBL" id="JABSTU010002319">
    <property type="protein sequence ID" value="KAH7977218.1"/>
    <property type="molecule type" value="Genomic_DNA"/>
</dbReference>
<reference evidence="1" key="2">
    <citation type="submission" date="2021-09" db="EMBL/GenBank/DDBJ databases">
        <authorList>
            <person name="Jia N."/>
            <person name="Wang J."/>
            <person name="Shi W."/>
            <person name="Du L."/>
            <person name="Sun Y."/>
            <person name="Zhan W."/>
            <person name="Jiang J."/>
            <person name="Wang Q."/>
            <person name="Zhang B."/>
            <person name="Ji P."/>
            <person name="Sakyi L.B."/>
            <person name="Cui X."/>
            <person name="Yuan T."/>
            <person name="Jiang B."/>
            <person name="Yang W."/>
            <person name="Lam T.T.-Y."/>
            <person name="Chang Q."/>
            <person name="Ding S."/>
            <person name="Wang X."/>
            <person name="Zhu J."/>
            <person name="Ruan X."/>
            <person name="Zhao L."/>
            <person name="Wei J."/>
            <person name="Que T."/>
            <person name="Du C."/>
            <person name="Cheng J."/>
            <person name="Dai P."/>
            <person name="Han X."/>
            <person name="Huang E."/>
            <person name="Gao Y."/>
            <person name="Liu J."/>
            <person name="Shao H."/>
            <person name="Ye R."/>
            <person name="Li L."/>
            <person name="Wei W."/>
            <person name="Wang X."/>
            <person name="Wang C."/>
            <person name="Huo Q."/>
            <person name="Li W."/>
            <person name="Guo W."/>
            <person name="Chen H."/>
            <person name="Chen S."/>
            <person name="Zhou L."/>
            <person name="Zhou L."/>
            <person name="Ni X."/>
            <person name="Tian J."/>
            <person name="Zhou Y."/>
            <person name="Sheng Y."/>
            <person name="Liu T."/>
            <person name="Pan Y."/>
            <person name="Xia L."/>
            <person name="Li J."/>
            <person name="Zhao F."/>
            <person name="Cao W."/>
        </authorList>
    </citation>
    <scope>NUCLEOTIDE SEQUENCE</scope>
    <source>
        <strain evidence="1">Rmic-2018</strain>
        <tissue evidence="1">Larvae</tissue>
    </source>
</reference>
<proteinExistence type="predicted"/>
<organism evidence="1 2">
    <name type="scientific">Rhipicephalus microplus</name>
    <name type="common">Cattle tick</name>
    <name type="synonym">Boophilus microplus</name>
    <dbReference type="NCBI Taxonomy" id="6941"/>
    <lineage>
        <taxon>Eukaryota</taxon>
        <taxon>Metazoa</taxon>
        <taxon>Ecdysozoa</taxon>
        <taxon>Arthropoda</taxon>
        <taxon>Chelicerata</taxon>
        <taxon>Arachnida</taxon>
        <taxon>Acari</taxon>
        <taxon>Parasitiformes</taxon>
        <taxon>Ixodida</taxon>
        <taxon>Ixodoidea</taxon>
        <taxon>Ixodidae</taxon>
        <taxon>Rhipicephalinae</taxon>
        <taxon>Rhipicephalus</taxon>
        <taxon>Boophilus</taxon>
    </lineage>
</organism>
<evidence type="ECO:0000313" key="2">
    <source>
        <dbReference type="Proteomes" id="UP000821866"/>
    </source>
</evidence>
<comment type="caution">
    <text evidence="1">The sequence shown here is derived from an EMBL/GenBank/DDBJ whole genome shotgun (WGS) entry which is preliminary data.</text>
</comment>
<keyword evidence="2" id="KW-1185">Reference proteome</keyword>
<accession>A0A9J6D1B9</accession>
<dbReference type="Proteomes" id="UP000821866">
    <property type="component" value="Unassembled WGS sequence"/>
</dbReference>